<dbReference type="CDD" id="cd24152">
    <property type="entry name" value="ASKHA_NBD_ROK-like"/>
    <property type="match status" value="1"/>
</dbReference>
<dbReference type="PANTHER" id="PTHR18964:SF170">
    <property type="entry name" value="SUGAR KINASE"/>
    <property type="match status" value="1"/>
</dbReference>
<reference evidence="2 3" key="1">
    <citation type="journal article" date="2010" name="J. Bacteriol.">
        <title>Genome sequence of Lactobacillus crispatus ST1.</title>
        <authorList>
            <person name="Ojala T."/>
            <person name="Kuparinen V."/>
            <person name="Koskinen J.P."/>
            <person name="Alatalo E."/>
            <person name="Holm L."/>
            <person name="Auvinen P."/>
            <person name="Edelman S."/>
            <person name="Westerlund-Wikstrom B."/>
            <person name="Korhonen T.K."/>
            <person name="Paulin L."/>
            <person name="Kankainen M."/>
        </authorList>
    </citation>
    <scope>NUCLEOTIDE SEQUENCE [LARGE SCALE GENOMIC DNA]</scope>
    <source>
        <strain evidence="2 3">ST1</strain>
    </source>
</reference>
<accession>D5GZ41</accession>
<dbReference type="eggNOG" id="COG1940">
    <property type="taxonomic scope" value="Bacteria"/>
</dbReference>
<sequence length="306" mass="33099">MTKYFAVDIGGTNIKYALFDQAGKLLEKDKMPTAQTKDIFLQSMDQLVAKYALEVQGIAFCAPGKVEESKIRFGGSLPFLDGVDFAARYGKEYHLPVAVINDGKASVLAENWLGSLKGEVNCAAITLGTAVGGGLIVNGQLLRGVHYQAGELSFMIHDYQHAENMAGNVGGSDSAVAFVEQVNALDNYEDKTDGLHAFELIDLGNAQVLKLFHDYCLKIAILILNIQSVIDVSKVAICGGICSQSKLISGINQAYDELTKIKNPMIGATLIKPEIVKAHFQNDANLFGALDNLLLQINHENKYALS</sequence>
<dbReference type="InterPro" id="IPR000600">
    <property type="entry name" value="ROK"/>
</dbReference>
<dbReference type="Proteomes" id="UP000002371">
    <property type="component" value="Chromosome"/>
</dbReference>
<evidence type="ECO:0000313" key="2">
    <source>
        <dbReference type="EMBL" id="CBL51050.1"/>
    </source>
</evidence>
<reference key="2">
    <citation type="submission" date="2010-03" db="EMBL/GenBank/DDBJ databases">
        <title>Genome Sequence of Lactobacillus crispatus ST1.</title>
        <authorList>
            <person name="Ojala T."/>
            <person name="Kuparinen V."/>
            <person name="Koskinen J.P."/>
            <person name="Alatalo E."/>
            <person name="Holm L."/>
            <person name="Auvinen P."/>
            <person name="Edelman S."/>
            <person name="Westerlund-Wikstroem B."/>
            <person name="Korhonen T.K."/>
            <person name="Paulin L."/>
            <person name="Kankainen M."/>
        </authorList>
    </citation>
    <scope>NUCLEOTIDE SEQUENCE</scope>
    <source>
        <strain>ST1</strain>
    </source>
</reference>
<dbReference type="PANTHER" id="PTHR18964">
    <property type="entry name" value="ROK (REPRESSOR, ORF, KINASE) FAMILY"/>
    <property type="match status" value="1"/>
</dbReference>
<name>D5GZ41_LACCS</name>
<dbReference type="SUPFAM" id="SSF53067">
    <property type="entry name" value="Actin-like ATPase domain"/>
    <property type="match status" value="1"/>
</dbReference>
<evidence type="ECO:0000313" key="3">
    <source>
        <dbReference type="Proteomes" id="UP000002371"/>
    </source>
</evidence>
<proteinExistence type="inferred from homology"/>
<protein>
    <submittedName>
        <fullName evidence="2">ROK family protein</fullName>
    </submittedName>
</protein>
<dbReference type="PATRIC" id="fig|748671.3.peg.1578"/>
<dbReference type="RefSeq" id="WP_013086754.1">
    <property type="nucleotide sequence ID" value="NC_014106.1"/>
</dbReference>
<dbReference type="InterPro" id="IPR043129">
    <property type="entry name" value="ATPase_NBD"/>
</dbReference>
<dbReference type="KEGG" id="lcr:LCRIS_01603"/>
<dbReference type="Pfam" id="PF00480">
    <property type="entry name" value="ROK"/>
    <property type="match status" value="1"/>
</dbReference>
<comment type="similarity">
    <text evidence="1">Belongs to the ROK (NagC/XylR) family.</text>
</comment>
<gene>
    <name evidence="2" type="ordered locus">LCRIS_01603</name>
</gene>
<dbReference type="AlphaFoldDB" id="D5GZ41"/>
<evidence type="ECO:0000256" key="1">
    <source>
        <dbReference type="ARBA" id="ARBA00006479"/>
    </source>
</evidence>
<organism evidence="2 3">
    <name type="scientific">Lactobacillus crispatus (strain ST1)</name>
    <dbReference type="NCBI Taxonomy" id="748671"/>
    <lineage>
        <taxon>Bacteria</taxon>
        <taxon>Bacillati</taxon>
        <taxon>Bacillota</taxon>
        <taxon>Bacilli</taxon>
        <taxon>Lactobacillales</taxon>
        <taxon>Lactobacillaceae</taxon>
        <taxon>Lactobacillus</taxon>
    </lineage>
</organism>
<dbReference type="HOGENOM" id="CLU_036604_0_2_9"/>
<dbReference type="EMBL" id="FN692037">
    <property type="protein sequence ID" value="CBL51050.1"/>
    <property type="molecule type" value="Genomic_DNA"/>
</dbReference>
<dbReference type="Gene3D" id="3.30.420.40">
    <property type="match status" value="2"/>
</dbReference>